<evidence type="ECO:0000313" key="1">
    <source>
        <dbReference type="EMBL" id="MBK6088220.1"/>
    </source>
</evidence>
<dbReference type="RefSeq" id="WP_201427123.1">
    <property type="nucleotide sequence ID" value="NZ_JAEQMG010000048.1"/>
</dbReference>
<keyword evidence="2" id="KW-1185">Reference proteome</keyword>
<dbReference type="NCBIfam" id="TIGR01549">
    <property type="entry name" value="HAD-SF-IA-v1"/>
    <property type="match status" value="1"/>
</dbReference>
<evidence type="ECO:0000313" key="2">
    <source>
        <dbReference type="Proteomes" id="UP000633365"/>
    </source>
</evidence>
<dbReference type="EMBL" id="JAEQMG010000048">
    <property type="protein sequence ID" value="MBK6088220.1"/>
    <property type="molecule type" value="Genomic_DNA"/>
</dbReference>
<reference evidence="1" key="1">
    <citation type="submission" date="2021-01" db="EMBL/GenBank/DDBJ databases">
        <title>Genome public.</title>
        <authorList>
            <person name="Liu C."/>
            <person name="Sun Q."/>
        </authorList>
    </citation>
    <scope>NUCLEOTIDE SEQUENCE</scope>
    <source>
        <strain evidence="1">M6</strain>
    </source>
</reference>
<dbReference type="PANTHER" id="PTHR43434">
    <property type="entry name" value="PHOSPHOGLYCOLATE PHOSPHATASE"/>
    <property type="match status" value="1"/>
</dbReference>
<dbReference type="Gene3D" id="1.10.150.240">
    <property type="entry name" value="Putative phosphatase, domain 2"/>
    <property type="match status" value="1"/>
</dbReference>
<dbReference type="InterPro" id="IPR050155">
    <property type="entry name" value="HAD-like_hydrolase_sf"/>
</dbReference>
<dbReference type="InterPro" id="IPR041492">
    <property type="entry name" value="HAD_2"/>
</dbReference>
<gene>
    <name evidence="1" type="ORF">JKK62_06050</name>
</gene>
<protein>
    <submittedName>
        <fullName evidence="1">HAD-IA family hydrolase</fullName>
    </submittedName>
</protein>
<dbReference type="GO" id="GO:0005829">
    <property type="term" value="C:cytosol"/>
    <property type="evidence" value="ECO:0007669"/>
    <property type="project" value="TreeGrafter"/>
</dbReference>
<dbReference type="Gene3D" id="3.40.50.1000">
    <property type="entry name" value="HAD superfamily/HAD-like"/>
    <property type="match status" value="1"/>
</dbReference>
<keyword evidence="1" id="KW-0378">Hydrolase</keyword>
<dbReference type="InterPro" id="IPR036412">
    <property type="entry name" value="HAD-like_sf"/>
</dbReference>
<dbReference type="SUPFAM" id="SSF56784">
    <property type="entry name" value="HAD-like"/>
    <property type="match status" value="1"/>
</dbReference>
<dbReference type="AlphaFoldDB" id="A0A934WRJ7"/>
<sequence>MLKLVVFDLDGTLADTLADLANAVNYALARQHLPTYPVDDYRHFVGNGIDNLIRVTMADAYTPEGAVRAKADFQTYYADHCTDCTVAYDGIETLLDRLDTDHTATAVISNKPDRFVPEILSALYPRHTFLSAWGQRDEFPRKPSPESLEALIERNGYQKSETLYVGDSNVDVVFAHNAGVKVCGVSWGFRGAKELREAGADFIVNSAEELYRLVNG</sequence>
<dbReference type="SFLD" id="SFLDS00003">
    <property type="entry name" value="Haloacid_Dehalogenase"/>
    <property type="match status" value="1"/>
</dbReference>
<proteinExistence type="predicted"/>
<dbReference type="GO" id="GO:0008967">
    <property type="term" value="F:phosphoglycolate phosphatase activity"/>
    <property type="evidence" value="ECO:0007669"/>
    <property type="project" value="TreeGrafter"/>
</dbReference>
<dbReference type="GO" id="GO:0006281">
    <property type="term" value="P:DNA repair"/>
    <property type="evidence" value="ECO:0007669"/>
    <property type="project" value="TreeGrafter"/>
</dbReference>
<comment type="caution">
    <text evidence="1">The sequence shown here is derived from an EMBL/GenBank/DDBJ whole genome shotgun (WGS) entry which is preliminary data.</text>
</comment>
<dbReference type="InterPro" id="IPR006439">
    <property type="entry name" value="HAD-SF_hydro_IA"/>
</dbReference>
<accession>A0A934WRJ7</accession>
<dbReference type="Pfam" id="PF13419">
    <property type="entry name" value="HAD_2"/>
    <property type="match status" value="1"/>
</dbReference>
<dbReference type="InterPro" id="IPR023198">
    <property type="entry name" value="PGP-like_dom2"/>
</dbReference>
<dbReference type="SFLD" id="SFLDG01129">
    <property type="entry name" value="C1.5:_HAD__Beta-PGM__Phosphata"/>
    <property type="match status" value="1"/>
</dbReference>
<name>A0A934WRJ7_9FIRM</name>
<dbReference type="InterPro" id="IPR023214">
    <property type="entry name" value="HAD_sf"/>
</dbReference>
<dbReference type="Proteomes" id="UP000633365">
    <property type="component" value="Unassembled WGS sequence"/>
</dbReference>
<organism evidence="1 2">
    <name type="scientific">Ruminococcus difficilis</name>
    <dbReference type="NCBI Taxonomy" id="2763069"/>
    <lineage>
        <taxon>Bacteria</taxon>
        <taxon>Bacillati</taxon>
        <taxon>Bacillota</taxon>
        <taxon>Clostridia</taxon>
        <taxon>Eubacteriales</taxon>
        <taxon>Oscillospiraceae</taxon>
        <taxon>Ruminococcus</taxon>
    </lineage>
</organism>
<dbReference type="PANTHER" id="PTHR43434:SF1">
    <property type="entry name" value="PHOSPHOGLYCOLATE PHOSPHATASE"/>
    <property type="match status" value="1"/>
</dbReference>